<evidence type="ECO:0000313" key="3">
    <source>
        <dbReference type="Proteomes" id="UP000077266"/>
    </source>
</evidence>
<gene>
    <name evidence="2" type="ORF">EXIGLDRAFT_184915</name>
</gene>
<dbReference type="Pfam" id="PF12937">
    <property type="entry name" value="F-box-like"/>
    <property type="match status" value="1"/>
</dbReference>
<accession>A0A165F132</accession>
<dbReference type="InterPro" id="IPR001810">
    <property type="entry name" value="F-box_dom"/>
</dbReference>
<evidence type="ECO:0000313" key="2">
    <source>
        <dbReference type="EMBL" id="KZV88138.1"/>
    </source>
</evidence>
<dbReference type="PANTHER" id="PTHR38926:SF5">
    <property type="entry name" value="F-BOX AND LEUCINE-RICH REPEAT PROTEIN 6"/>
    <property type="match status" value="1"/>
</dbReference>
<keyword evidence="3" id="KW-1185">Reference proteome</keyword>
<dbReference type="Gene3D" id="3.80.10.10">
    <property type="entry name" value="Ribonuclease Inhibitor"/>
    <property type="match status" value="1"/>
</dbReference>
<organism evidence="2 3">
    <name type="scientific">Exidia glandulosa HHB12029</name>
    <dbReference type="NCBI Taxonomy" id="1314781"/>
    <lineage>
        <taxon>Eukaryota</taxon>
        <taxon>Fungi</taxon>
        <taxon>Dikarya</taxon>
        <taxon>Basidiomycota</taxon>
        <taxon>Agaricomycotina</taxon>
        <taxon>Agaricomycetes</taxon>
        <taxon>Auriculariales</taxon>
        <taxon>Exidiaceae</taxon>
        <taxon>Exidia</taxon>
    </lineage>
</organism>
<protein>
    <recommendedName>
        <fullName evidence="1">F-box domain-containing protein</fullName>
    </recommendedName>
</protein>
<sequence length="601" mass="67044">MDPASILPVEILRRIVGMSLDEADNRYARLEALATVCHQWREVILGDGMLWNDVYVTPRTTSGQVSKLLQQSARCNLLIHVKGTLDSSSLGRAQLALGQYQRIVELDMDINDDVWLPQITRRLTDASIWPELRHLALSHFTQDPDHDVSLELRIYAPQLRSLDLSGVSVLNWSTLGEALPYLESFSVEWITSAASLLPVLPSFSALGHLKLSLPQESLSADLPPSFFLPHLHSLEIDTRELGADLLSAMASSNSPELTSLSVRFYRVDMRQSRIELSSPRLMNLRIEYTRAVDEPPILIHFRVVPRALQVLELIGVTDDIAALISPYLRTLELAYTDVDVERLGSALSQCQHLDHLVFTGLRSTSAIAREPPATAVLPRLTFAVLAHRINEPLDDEVRRLYVDLLPPTIMRMHIVGTPCPSGEDLRFVLEDISRLSAPTELSLSINDGDGGSFCLMEAVRDYRRIFNVDSGVEYLEILLSQPAFHAHIQRLEVGVAHAIQIIRHYPNGLPLLKVLRISYSANYHQPYDQDKILGALQALADSVPSPIACPCFKILGISVYDHRAPGPVLCPVALKRALVGLFLSQEDEVSVEFTDALKWVE</sequence>
<dbReference type="Proteomes" id="UP000077266">
    <property type="component" value="Unassembled WGS sequence"/>
</dbReference>
<feature type="domain" description="F-box" evidence="1">
    <location>
        <begin position="6"/>
        <end position="56"/>
    </location>
</feature>
<dbReference type="InParanoid" id="A0A165F132"/>
<dbReference type="SUPFAM" id="SSF52047">
    <property type="entry name" value="RNI-like"/>
    <property type="match status" value="1"/>
</dbReference>
<name>A0A165F132_EXIGL</name>
<dbReference type="InterPro" id="IPR032675">
    <property type="entry name" value="LRR_dom_sf"/>
</dbReference>
<dbReference type="PANTHER" id="PTHR38926">
    <property type="entry name" value="F-BOX DOMAIN CONTAINING PROTEIN, EXPRESSED"/>
    <property type="match status" value="1"/>
</dbReference>
<dbReference type="EMBL" id="KV426107">
    <property type="protein sequence ID" value="KZV88138.1"/>
    <property type="molecule type" value="Genomic_DNA"/>
</dbReference>
<evidence type="ECO:0000259" key="1">
    <source>
        <dbReference type="Pfam" id="PF12937"/>
    </source>
</evidence>
<dbReference type="AlphaFoldDB" id="A0A165F132"/>
<proteinExistence type="predicted"/>
<reference evidence="2 3" key="1">
    <citation type="journal article" date="2016" name="Mol. Biol. Evol.">
        <title>Comparative Genomics of Early-Diverging Mushroom-Forming Fungi Provides Insights into the Origins of Lignocellulose Decay Capabilities.</title>
        <authorList>
            <person name="Nagy L.G."/>
            <person name="Riley R."/>
            <person name="Tritt A."/>
            <person name="Adam C."/>
            <person name="Daum C."/>
            <person name="Floudas D."/>
            <person name="Sun H."/>
            <person name="Yadav J.S."/>
            <person name="Pangilinan J."/>
            <person name="Larsson K.H."/>
            <person name="Matsuura K."/>
            <person name="Barry K."/>
            <person name="Labutti K."/>
            <person name="Kuo R."/>
            <person name="Ohm R.A."/>
            <person name="Bhattacharya S.S."/>
            <person name="Shirouzu T."/>
            <person name="Yoshinaga Y."/>
            <person name="Martin F.M."/>
            <person name="Grigoriev I.V."/>
            <person name="Hibbett D.S."/>
        </authorList>
    </citation>
    <scope>NUCLEOTIDE SEQUENCE [LARGE SCALE GENOMIC DNA]</scope>
    <source>
        <strain evidence="2 3">HHB12029</strain>
    </source>
</reference>